<dbReference type="InterPro" id="IPR023395">
    <property type="entry name" value="MCP_dom_sf"/>
</dbReference>
<protein>
    <recommendedName>
        <fullName evidence="12">Mitochondrial carrier protein</fullName>
    </recommendedName>
</protein>
<dbReference type="Pfam" id="PF00153">
    <property type="entry name" value="Mito_carr"/>
    <property type="match status" value="3"/>
</dbReference>
<evidence type="ECO:0000256" key="7">
    <source>
        <dbReference type="ARBA" id="ARBA00023136"/>
    </source>
</evidence>
<comment type="caution">
    <text evidence="10">The sequence shown here is derived from an EMBL/GenBank/DDBJ whole genome shotgun (WGS) entry which is preliminary data.</text>
</comment>
<dbReference type="InterPro" id="IPR018108">
    <property type="entry name" value="MCP_transmembrane"/>
</dbReference>
<feature type="repeat" description="Solcar" evidence="8">
    <location>
        <begin position="214"/>
        <end position="304"/>
    </location>
</feature>
<dbReference type="SUPFAM" id="SSF103506">
    <property type="entry name" value="Mitochondrial carrier"/>
    <property type="match status" value="1"/>
</dbReference>
<dbReference type="EMBL" id="AGNL01018991">
    <property type="protein sequence ID" value="EJK62287.1"/>
    <property type="molecule type" value="Genomic_DNA"/>
</dbReference>
<dbReference type="OrthoDB" id="756301at2759"/>
<dbReference type="OMA" id="SMPFDIT"/>
<dbReference type="eggNOG" id="KOG0759">
    <property type="taxonomic scope" value="Eukaryota"/>
</dbReference>
<organism evidence="10 11">
    <name type="scientific">Thalassiosira oceanica</name>
    <name type="common">Marine diatom</name>
    <dbReference type="NCBI Taxonomy" id="159749"/>
    <lineage>
        <taxon>Eukaryota</taxon>
        <taxon>Sar</taxon>
        <taxon>Stramenopiles</taxon>
        <taxon>Ochrophyta</taxon>
        <taxon>Bacillariophyta</taxon>
        <taxon>Coscinodiscophyceae</taxon>
        <taxon>Thalassiosirophycidae</taxon>
        <taxon>Thalassiosirales</taxon>
        <taxon>Thalassiosiraceae</taxon>
        <taxon>Thalassiosira</taxon>
    </lineage>
</organism>
<comment type="subcellular location">
    <subcellularLocation>
        <location evidence="1">Membrane</location>
        <topology evidence="1">Multi-pass membrane protein</topology>
    </subcellularLocation>
</comment>
<dbReference type="Gene3D" id="1.50.40.10">
    <property type="entry name" value="Mitochondrial carrier domain"/>
    <property type="match status" value="1"/>
</dbReference>
<keyword evidence="6" id="KW-1133">Transmembrane helix</keyword>
<dbReference type="PANTHER" id="PTHR45618">
    <property type="entry name" value="MITOCHONDRIAL DICARBOXYLATE CARRIER-RELATED"/>
    <property type="match status" value="1"/>
</dbReference>
<keyword evidence="3 9" id="KW-0813">Transport</keyword>
<feature type="repeat" description="Solcar" evidence="8">
    <location>
        <begin position="108"/>
        <end position="199"/>
    </location>
</feature>
<feature type="repeat" description="Solcar" evidence="8">
    <location>
        <begin position="8"/>
        <end position="93"/>
    </location>
</feature>
<evidence type="ECO:0000313" key="10">
    <source>
        <dbReference type="EMBL" id="EJK62287.1"/>
    </source>
</evidence>
<dbReference type="Proteomes" id="UP000266841">
    <property type="component" value="Unassembled WGS sequence"/>
</dbReference>
<keyword evidence="11" id="KW-1185">Reference proteome</keyword>
<accession>K0SVP7</accession>
<dbReference type="AlphaFoldDB" id="K0SVP7"/>
<evidence type="ECO:0000256" key="4">
    <source>
        <dbReference type="ARBA" id="ARBA00022692"/>
    </source>
</evidence>
<evidence type="ECO:0000256" key="1">
    <source>
        <dbReference type="ARBA" id="ARBA00004141"/>
    </source>
</evidence>
<keyword evidence="7 8" id="KW-0472">Membrane</keyword>
<keyword evidence="4 8" id="KW-0812">Transmembrane</keyword>
<evidence type="ECO:0000313" key="11">
    <source>
        <dbReference type="Proteomes" id="UP000266841"/>
    </source>
</evidence>
<comment type="similarity">
    <text evidence="2 9">Belongs to the mitochondrial carrier (TC 2.A.29) family.</text>
</comment>
<keyword evidence="5" id="KW-0677">Repeat</keyword>
<evidence type="ECO:0000256" key="6">
    <source>
        <dbReference type="ARBA" id="ARBA00022989"/>
    </source>
</evidence>
<gene>
    <name evidence="10" type="ORF">THAOC_17105</name>
</gene>
<dbReference type="InterPro" id="IPR050391">
    <property type="entry name" value="Mito_Metabolite_Transporter"/>
</dbReference>
<evidence type="ECO:0008006" key="12">
    <source>
        <dbReference type="Google" id="ProtNLM"/>
    </source>
</evidence>
<reference evidence="10 11" key="1">
    <citation type="journal article" date="2012" name="Genome Biol.">
        <title>Genome and low-iron response of an oceanic diatom adapted to chronic iron limitation.</title>
        <authorList>
            <person name="Lommer M."/>
            <person name="Specht M."/>
            <person name="Roy A.S."/>
            <person name="Kraemer L."/>
            <person name="Andreson R."/>
            <person name="Gutowska M.A."/>
            <person name="Wolf J."/>
            <person name="Bergner S.V."/>
            <person name="Schilhabel M.B."/>
            <person name="Klostermeier U.C."/>
            <person name="Beiko R.G."/>
            <person name="Rosenstiel P."/>
            <person name="Hippler M."/>
            <person name="Laroche J."/>
        </authorList>
    </citation>
    <scope>NUCLEOTIDE SEQUENCE [LARGE SCALE GENOMIC DNA]</scope>
    <source>
        <strain evidence="10 11">CCMP1005</strain>
    </source>
</reference>
<evidence type="ECO:0000256" key="9">
    <source>
        <dbReference type="RuleBase" id="RU000488"/>
    </source>
</evidence>
<evidence type="ECO:0000256" key="2">
    <source>
        <dbReference type="ARBA" id="ARBA00006375"/>
    </source>
</evidence>
<evidence type="ECO:0000256" key="3">
    <source>
        <dbReference type="ARBA" id="ARBA00022448"/>
    </source>
</evidence>
<dbReference type="GO" id="GO:0016020">
    <property type="term" value="C:membrane"/>
    <property type="evidence" value="ECO:0007669"/>
    <property type="project" value="UniProtKB-SubCell"/>
</dbReference>
<evidence type="ECO:0000256" key="5">
    <source>
        <dbReference type="ARBA" id="ARBA00022737"/>
    </source>
</evidence>
<name>K0SVP7_THAOC</name>
<proteinExistence type="inferred from homology"/>
<dbReference type="PROSITE" id="PS50920">
    <property type="entry name" value="SOLCAR"/>
    <property type="match status" value="3"/>
</dbReference>
<sequence>MPESSQSLGLGQRCVFGALSGMGAATVCHPLDVIRVQMQTGGTQYKSTFDAASKIYAKNGLVEGLYAGVSAAYLRQWMYGSFRIGIYSYLLEQTQLQNAKEGKDKNDISFGRKLAMGCCSGGIGSFIGNPSEIALVRLSNDAKLPSEQRRNYSNVADCIVRMAKEEGVTSLWRGATPTVARATLLSATTLGVTSELKGRLARSGYFGENGGMFYGLPMMFCSTLCSSFLANIVSNPFDVLKSRIQNMPAGEGIKPMYTGMIDCFGKSVKSDGILVLWRGFTPAFVKLAPYSIISLTLADKLTKAVTGKSAL</sequence>
<evidence type="ECO:0000256" key="8">
    <source>
        <dbReference type="PROSITE-ProRule" id="PRU00282"/>
    </source>
</evidence>